<feature type="compositionally biased region" description="Low complexity" evidence="1">
    <location>
        <begin position="23"/>
        <end position="105"/>
    </location>
</feature>
<dbReference type="EMBL" id="FOMX01000017">
    <property type="protein sequence ID" value="SFE68195.1"/>
    <property type="molecule type" value="Genomic_DNA"/>
</dbReference>
<dbReference type="PROSITE" id="PS51257">
    <property type="entry name" value="PROKAR_LIPOPROTEIN"/>
    <property type="match status" value="1"/>
</dbReference>
<name>A0A1I2CJ88_9BACT</name>
<reference evidence="3" key="1">
    <citation type="submission" date="2016-10" db="EMBL/GenBank/DDBJ databases">
        <authorList>
            <person name="Varghese N."/>
            <person name="Submissions S."/>
        </authorList>
    </citation>
    <scope>NUCLEOTIDE SEQUENCE [LARGE SCALE GENOMIC DNA]</scope>
    <source>
        <strain evidence="3">ATCC 25963</strain>
    </source>
</reference>
<evidence type="ECO:0000313" key="3">
    <source>
        <dbReference type="Proteomes" id="UP000199400"/>
    </source>
</evidence>
<keyword evidence="3" id="KW-1185">Reference proteome</keyword>
<proteinExistence type="predicted"/>
<dbReference type="AlphaFoldDB" id="A0A1I2CJ88"/>
<feature type="region of interest" description="Disordered" evidence="1">
    <location>
        <begin position="14"/>
        <end position="118"/>
    </location>
</feature>
<evidence type="ECO:0000256" key="1">
    <source>
        <dbReference type="SAM" id="MobiDB-lite"/>
    </source>
</evidence>
<dbReference type="RefSeq" id="WP_143140856.1">
    <property type="nucleotide sequence ID" value="NZ_FOMX01000017.1"/>
</dbReference>
<gene>
    <name evidence="2" type="ORF">SAMN02745121_05165</name>
</gene>
<accession>A0A1I2CJ88</accession>
<organism evidence="2 3">
    <name type="scientific">Nannocystis exedens</name>
    <dbReference type="NCBI Taxonomy" id="54"/>
    <lineage>
        <taxon>Bacteria</taxon>
        <taxon>Pseudomonadati</taxon>
        <taxon>Myxococcota</taxon>
        <taxon>Polyangia</taxon>
        <taxon>Nannocystales</taxon>
        <taxon>Nannocystaceae</taxon>
        <taxon>Nannocystis</taxon>
    </lineage>
</organism>
<evidence type="ECO:0000313" key="2">
    <source>
        <dbReference type="EMBL" id="SFE68195.1"/>
    </source>
</evidence>
<sequence>MNRRPSFYLCALALAGCPGGGSDSTASSGGQTDSTTGGSESETGEPTTGSTGMTAGTGTSGPVSTSSTGEEPTTGEPTTGPVATTSTSTSTTTTTTGDTDTDTTGEPAGPAPDWALVDVNPNSATYEQTRARSDYAGQVSGWYFAHAT</sequence>
<protein>
    <submittedName>
        <fullName evidence="2">Uncharacterized protein</fullName>
    </submittedName>
</protein>
<dbReference type="Proteomes" id="UP000199400">
    <property type="component" value="Unassembled WGS sequence"/>
</dbReference>
<dbReference type="STRING" id="54.SAMN02745121_05165"/>